<accession>A0A7R9ILW4</accession>
<organism evidence="2">
    <name type="scientific">Timema tahoe</name>
    <dbReference type="NCBI Taxonomy" id="61484"/>
    <lineage>
        <taxon>Eukaryota</taxon>
        <taxon>Metazoa</taxon>
        <taxon>Ecdysozoa</taxon>
        <taxon>Arthropoda</taxon>
        <taxon>Hexapoda</taxon>
        <taxon>Insecta</taxon>
        <taxon>Pterygota</taxon>
        <taxon>Neoptera</taxon>
        <taxon>Polyneoptera</taxon>
        <taxon>Phasmatodea</taxon>
        <taxon>Timematodea</taxon>
        <taxon>Timematoidea</taxon>
        <taxon>Timematidae</taxon>
        <taxon>Timema</taxon>
    </lineage>
</organism>
<keyword evidence="1" id="KW-0812">Transmembrane</keyword>
<keyword evidence="1" id="KW-1133">Transmembrane helix</keyword>
<keyword evidence="1" id="KW-0472">Membrane</keyword>
<dbReference type="EMBL" id="OE003851">
    <property type="protein sequence ID" value="CAD7460600.1"/>
    <property type="molecule type" value="Genomic_DNA"/>
</dbReference>
<evidence type="ECO:0000256" key="1">
    <source>
        <dbReference type="SAM" id="Phobius"/>
    </source>
</evidence>
<feature type="transmembrane region" description="Helical" evidence="1">
    <location>
        <begin position="25"/>
        <end position="48"/>
    </location>
</feature>
<evidence type="ECO:0000313" key="2">
    <source>
        <dbReference type="EMBL" id="CAD7460600.1"/>
    </source>
</evidence>
<name>A0A7R9ILW4_9NEOP</name>
<reference evidence="2" key="1">
    <citation type="submission" date="2020-11" db="EMBL/GenBank/DDBJ databases">
        <authorList>
            <person name="Tran Van P."/>
        </authorList>
    </citation>
    <scope>NUCLEOTIDE SEQUENCE</scope>
</reference>
<protein>
    <submittedName>
        <fullName evidence="2">Uncharacterized protein</fullName>
    </submittedName>
</protein>
<gene>
    <name evidence="2" type="ORF">TTEB3V08_LOCUS8524</name>
</gene>
<proteinExistence type="predicted"/>
<sequence>MFSVNMCHMSDFVKIRAIYNLSNKIYFLFIQNIYLFLWIVNIILLILIKPKIEFVHKIICSF</sequence>
<dbReference type="AlphaFoldDB" id="A0A7R9ILW4"/>